<dbReference type="Proteomes" id="UP000315215">
    <property type="component" value="Chromosome"/>
</dbReference>
<keyword evidence="2" id="KW-1185">Reference proteome</keyword>
<proteinExistence type="predicted"/>
<name>A0A516KIK7_9BACI</name>
<gene>
    <name evidence="1" type="ORF">FN924_14150</name>
</gene>
<accession>A0A516KIK7</accession>
<reference evidence="1 2" key="1">
    <citation type="submission" date="2019-07" db="EMBL/GenBank/DDBJ databases">
        <authorList>
            <person name="Li J."/>
        </authorList>
    </citation>
    <scope>NUCLEOTIDE SEQUENCE [LARGE SCALE GENOMIC DNA]</scope>
    <source>
        <strain evidence="1 2">TKL69</strain>
    </source>
</reference>
<dbReference type="OrthoDB" id="2923257at2"/>
<dbReference type="AlphaFoldDB" id="A0A516KIK7"/>
<dbReference type="KEGG" id="aqt:FN924_14150"/>
<protein>
    <submittedName>
        <fullName evidence="1">Uncharacterized protein</fullName>
    </submittedName>
</protein>
<evidence type="ECO:0000313" key="2">
    <source>
        <dbReference type="Proteomes" id="UP000315215"/>
    </source>
</evidence>
<dbReference type="EMBL" id="CP041666">
    <property type="protein sequence ID" value="QDP41224.1"/>
    <property type="molecule type" value="Genomic_DNA"/>
</dbReference>
<sequence length="99" mass="11744">MREPHVQAALKKFEKLLRQYPDHQGYYNVFRTFLKGFMRVQNRSGNLPTTELFTILKHEKPNIYYALKHNLKDDPILGFVSQIDMDYEQAKRGISDIIN</sequence>
<evidence type="ECO:0000313" key="1">
    <source>
        <dbReference type="EMBL" id="QDP41224.1"/>
    </source>
</evidence>
<dbReference type="RefSeq" id="WP_143895548.1">
    <property type="nucleotide sequence ID" value="NZ_CP041666.1"/>
</dbReference>
<organism evidence="1 2">
    <name type="scientific">Radiobacillus deserti</name>
    <dbReference type="NCBI Taxonomy" id="2594883"/>
    <lineage>
        <taxon>Bacteria</taxon>
        <taxon>Bacillati</taxon>
        <taxon>Bacillota</taxon>
        <taxon>Bacilli</taxon>
        <taxon>Bacillales</taxon>
        <taxon>Bacillaceae</taxon>
        <taxon>Radiobacillus</taxon>
    </lineage>
</organism>